<dbReference type="Gene3D" id="3.40.190.10">
    <property type="entry name" value="Periplasmic binding protein-like II"/>
    <property type="match status" value="1"/>
</dbReference>
<dbReference type="Proteomes" id="UP000810171">
    <property type="component" value="Unassembled WGS sequence"/>
</dbReference>
<sequence length="482" mass="55281">MLLLALCVPFSAQASEHIRLGIQLEPPSLDPTRTAAVSASEITWCNLFEGLTFVNGEGQLRPRLAKSWTLSDDQLQYRFELRHDIRFHDGRTFNAEVAEFALQRLLDPGNANPQLEWYKQITGVKATDEYSLEITLKRPDAMLPFALSLPAAVMVHPDSAANNGEHPVGTGPYRFAGWEKGHSVTLLRNDDYWGKRPALHEARFLFMRTSVGTENMLAEGLVDGLLSVTRVGNRFLLRPDYRMSPRQLQSKMILAINNGRPPFDNLQVRRALSHAIDRQNLSQLYGPQFKPQLIGSHFPPSHPAYVDLVDRYPYDPERAKTLLREAGVEPGTRIALTIPPTDYGRYGGLMVAEDLERIGFRVELEQLDWSRWLSQVFKQKDYALTLIMHVEPMDLNIYARDNYYFNYDNTRFKAIWEQVLNAASETELHRLLGEAQRQLAEDAVNVFLFMRPEQNLMHRQLRGMWEKSPIPSFVLEDVYWAP</sequence>
<gene>
    <name evidence="4" type="ORF">H9C73_04540</name>
</gene>
<keyword evidence="5" id="KW-1185">Reference proteome</keyword>
<feature type="domain" description="Solute-binding protein family 5" evidence="3">
    <location>
        <begin position="60"/>
        <end position="386"/>
    </location>
</feature>
<dbReference type="Pfam" id="PF00496">
    <property type="entry name" value="SBP_bac_5"/>
    <property type="match status" value="1"/>
</dbReference>
<dbReference type="PIRSF" id="PIRSF002741">
    <property type="entry name" value="MppA"/>
    <property type="match status" value="1"/>
</dbReference>
<evidence type="ECO:0000259" key="3">
    <source>
        <dbReference type="Pfam" id="PF00496"/>
    </source>
</evidence>
<reference evidence="4 5" key="1">
    <citation type="submission" date="2020-09" db="EMBL/GenBank/DDBJ databases">
        <authorList>
            <person name="Tanuku N.R.S."/>
        </authorList>
    </citation>
    <scope>NUCLEOTIDE SEQUENCE [LARGE SCALE GENOMIC DNA]</scope>
    <source>
        <strain evidence="4 5">AK62</strain>
    </source>
</reference>
<evidence type="ECO:0000313" key="5">
    <source>
        <dbReference type="Proteomes" id="UP000810171"/>
    </source>
</evidence>
<comment type="caution">
    <text evidence="4">The sequence shown here is derived from an EMBL/GenBank/DDBJ whole genome shotgun (WGS) entry which is preliminary data.</text>
</comment>
<dbReference type="RefSeq" id="WP_209286614.1">
    <property type="nucleotide sequence ID" value="NZ_JACVEW010000005.1"/>
</dbReference>
<keyword evidence="2" id="KW-0732">Signal</keyword>
<organism evidence="4 5">
    <name type="scientific">Marinobacterium alkalitolerans</name>
    <dbReference type="NCBI Taxonomy" id="1542925"/>
    <lineage>
        <taxon>Bacteria</taxon>
        <taxon>Pseudomonadati</taxon>
        <taxon>Pseudomonadota</taxon>
        <taxon>Gammaproteobacteria</taxon>
        <taxon>Oceanospirillales</taxon>
        <taxon>Oceanospirillaceae</taxon>
        <taxon>Marinobacterium</taxon>
    </lineage>
</organism>
<evidence type="ECO:0000313" key="4">
    <source>
        <dbReference type="EMBL" id="MBP0047992.1"/>
    </source>
</evidence>
<accession>A0ABS3Z8F3</accession>
<protein>
    <submittedName>
        <fullName evidence="4">ABC transporter substrate-binding protein</fullName>
    </submittedName>
</protein>
<comment type="similarity">
    <text evidence="1">Belongs to the bacterial solute-binding protein 5 family.</text>
</comment>
<dbReference type="SUPFAM" id="SSF53850">
    <property type="entry name" value="Periplasmic binding protein-like II"/>
    <property type="match status" value="1"/>
</dbReference>
<dbReference type="InterPro" id="IPR000914">
    <property type="entry name" value="SBP_5_dom"/>
</dbReference>
<dbReference type="EMBL" id="JACVEW010000005">
    <property type="protein sequence ID" value="MBP0047992.1"/>
    <property type="molecule type" value="Genomic_DNA"/>
</dbReference>
<evidence type="ECO:0000256" key="2">
    <source>
        <dbReference type="ARBA" id="ARBA00022729"/>
    </source>
</evidence>
<name>A0ABS3Z8F3_9GAMM</name>
<proteinExistence type="inferred from homology"/>
<dbReference type="InterPro" id="IPR030678">
    <property type="entry name" value="Peptide/Ni-bd"/>
</dbReference>
<dbReference type="PANTHER" id="PTHR30290:SF38">
    <property type="entry name" value="D,D-DIPEPTIDE-BINDING PERIPLASMIC PROTEIN DDPA-RELATED"/>
    <property type="match status" value="1"/>
</dbReference>
<dbReference type="InterPro" id="IPR039424">
    <property type="entry name" value="SBP_5"/>
</dbReference>
<evidence type="ECO:0000256" key="1">
    <source>
        <dbReference type="ARBA" id="ARBA00005695"/>
    </source>
</evidence>
<dbReference type="PANTHER" id="PTHR30290">
    <property type="entry name" value="PERIPLASMIC BINDING COMPONENT OF ABC TRANSPORTER"/>
    <property type="match status" value="1"/>
</dbReference>
<dbReference type="Gene3D" id="3.10.105.10">
    <property type="entry name" value="Dipeptide-binding Protein, Domain 3"/>
    <property type="match status" value="1"/>
</dbReference>